<dbReference type="InterPro" id="IPR050204">
    <property type="entry name" value="AraC_XylS_family_regulators"/>
</dbReference>
<dbReference type="Gene3D" id="1.10.10.60">
    <property type="entry name" value="Homeodomain-like"/>
    <property type="match status" value="1"/>
</dbReference>
<dbReference type="InterPro" id="IPR009057">
    <property type="entry name" value="Homeodomain-like_sf"/>
</dbReference>
<comment type="caution">
    <text evidence="5">The sequence shown here is derived from an EMBL/GenBank/DDBJ whole genome shotgun (WGS) entry which is preliminary data.</text>
</comment>
<dbReference type="PROSITE" id="PS01124">
    <property type="entry name" value="HTH_ARAC_FAMILY_2"/>
    <property type="match status" value="1"/>
</dbReference>
<evidence type="ECO:0000259" key="4">
    <source>
        <dbReference type="PROSITE" id="PS01124"/>
    </source>
</evidence>
<dbReference type="SUPFAM" id="SSF46689">
    <property type="entry name" value="Homeodomain-like"/>
    <property type="match status" value="2"/>
</dbReference>
<dbReference type="PROSITE" id="PS51257">
    <property type="entry name" value="PROKAR_LIPOPROTEIN"/>
    <property type="match status" value="1"/>
</dbReference>
<dbReference type="InterPro" id="IPR018062">
    <property type="entry name" value="HTH_AraC-typ_CS"/>
</dbReference>
<dbReference type="SMART" id="SM00342">
    <property type="entry name" value="HTH_ARAC"/>
    <property type="match status" value="1"/>
</dbReference>
<organism evidence="5 6">
    <name type="scientific">Undibacterium hunanense</name>
    <dbReference type="NCBI Taxonomy" id="2762292"/>
    <lineage>
        <taxon>Bacteria</taxon>
        <taxon>Pseudomonadati</taxon>
        <taxon>Pseudomonadota</taxon>
        <taxon>Betaproteobacteria</taxon>
        <taxon>Burkholderiales</taxon>
        <taxon>Oxalobacteraceae</taxon>
        <taxon>Undibacterium</taxon>
    </lineage>
</organism>
<gene>
    <name evidence="5" type="ORF">H8L32_12580</name>
</gene>
<keyword evidence="1" id="KW-0805">Transcription regulation</keyword>
<evidence type="ECO:0000313" key="5">
    <source>
        <dbReference type="EMBL" id="MBC3918319.1"/>
    </source>
</evidence>
<evidence type="ECO:0000256" key="1">
    <source>
        <dbReference type="ARBA" id="ARBA00023015"/>
    </source>
</evidence>
<name>A0ABR6ZR03_9BURK</name>
<keyword evidence="3" id="KW-0804">Transcription</keyword>
<proteinExistence type="predicted"/>
<dbReference type="Pfam" id="PF12833">
    <property type="entry name" value="HTH_18"/>
    <property type="match status" value="1"/>
</dbReference>
<reference evidence="5 6" key="1">
    <citation type="submission" date="2020-08" db="EMBL/GenBank/DDBJ databases">
        <title>Novel species isolated from subtropical streams in China.</title>
        <authorList>
            <person name="Lu H."/>
        </authorList>
    </citation>
    <scope>NUCLEOTIDE SEQUENCE [LARGE SCALE GENOMIC DNA]</scope>
    <source>
        <strain evidence="5 6">CY18W</strain>
    </source>
</reference>
<keyword evidence="2" id="KW-0238">DNA-binding</keyword>
<dbReference type="PROSITE" id="PS00041">
    <property type="entry name" value="HTH_ARAC_FAMILY_1"/>
    <property type="match status" value="1"/>
</dbReference>
<dbReference type="Proteomes" id="UP000650424">
    <property type="component" value="Unassembled WGS sequence"/>
</dbReference>
<sequence>MKMDIPWATLELLPASPYSVNGISSCPSLGLAFARQTGVHAIDSDVRQDFDAWPGDLALAAAGLPVFSESSHGGEYLLMHATKPDLQPDLHTSLPRQIFHGDKQAVTLAWQLRYLLHQTNCDPLLLEEKAGLFLQRGLKLASLASQHSATASDYAADRTLHGRILDYIEDNLDTQIHLEELASLAGMPLLRFLRSFSHATGSTPHAYITERRLQKARRLLKNSNASIADIAADCGFAHQSHLGSHFKSMLGASPRQYRKSALIQAKN</sequence>
<dbReference type="InterPro" id="IPR018060">
    <property type="entry name" value="HTH_AraC"/>
</dbReference>
<protein>
    <submittedName>
        <fullName evidence="5">Helix-turn-helix transcriptional regulator</fullName>
    </submittedName>
</protein>
<accession>A0ABR6ZR03</accession>
<dbReference type="PANTHER" id="PTHR46796">
    <property type="entry name" value="HTH-TYPE TRANSCRIPTIONAL ACTIVATOR RHAS-RELATED"/>
    <property type="match status" value="1"/>
</dbReference>
<keyword evidence="6" id="KW-1185">Reference proteome</keyword>
<feature type="domain" description="HTH araC/xylS-type" evidence="4">
    <location>
        <begin position="162"/>
        <end position="260"/>
    </location>
</feature>
<evidence type="ECO:0000256" key="3">
    <source>
        <dbReference type="ARBA" id="ARBA00023163"/>
    </source>
</evidence>
<evidence type="ECO:0000256" key="2">
    <source>
        <dbReference type="ARBA" id="ARBA00023125"/>
    </source>
</evidence>
<dbReference type="EMBL" id="JACOGF010000005">
    <property type="protein sequence ID" value="MBC3918319.1"/>
    <property type="molecule type" value="Genomic_DNA"/>
</dbReference>
<dbReference type="RefSeq" id="WP_186947566.1">
    <property type="nucleotide sequence ID" value="NZ_JACOGF010000005.1"/>
</dbReference>
<evidence type="ECO:0000313" key="6">
    <source>
        <dbReference type="Proteomes" id="UP000650424"/>
    </source>
</evidence>